<dbReference type="AlphaFoldDB" id="A0A2G9T4A0"/>
<sequence length="185" mass="21074">FSMDRGIAGHVASTGEGLNIEDAYEDNRFNPEIDSKTGYTTKTILCMPIFIRGSVIGVVQMVNKREGVFTKSDEDSFEMFAVYCGLALHHAKLYDKIRRSEQKYRVALEVLAYHSVCNKDEVAKLQKMEIKDRVEELETWVKINSMQLESKKDKSKLVMSFLDVNCFGKGHKLFCMAIVKNSKAE</sequence>
<evidence type="ECO:0000259" key="1">
    <source>
        <dbReference type="SMART" id="SM00065"/>
    </source>
</evidence>
<feature type="domain" description="GAF" evidence="1">
    <location>
        <begin position="1"/>
        <end position="98"/>
    </location>
</feature>
<dbReference type="SMART" id="SM00065">
    <property type="entry name" value="GAF"/>
    <property type="match status" value="1"/>
</dbReference>
<gene>
    <name evidence="2" type="ORF">TELCIR_25919</name>
</gene>
<dbReference type="OrthoDB" id="295473at2759"/>
<organism evidence="2 3">
    <name type="scientific">Teladorsagia circumcincta</name>
    <name type="common">Brown stomach worm</name>
    <name type="synonym">Ostertagia circumcincta</name>
    <dbReference type="NCBI Taxonomy" id="45464"/>
    <lineage>
        <taxon>Eukaryota</taxon>
        <taxon>Metazoa</taxon>
        <taxon>Ecdysozoa</taxon>
        <taxon>Nematoda</taxon>
        <taxon>Chromadorea</taxon>
        <taxon>Rhabditida</taxon>
        <taxon>Rhabditina</taxon>
        <taxon>Rhabditomorpha</taxon>
        <taxon>Strongyloidea</taxon>
        <taxon>Trichostrongylidae</taxon>
        <taxon>Teladorsagia</taxon>
    </lineage>
</organism>
<reference evidence="2 3" key="1">
    <citation type="submission" date="2015-09" db="EMBL/GenBank/DDBJ databases">
        <title>Draft genome of the parasitic nematode Teladorsagia circumcincta isolate WARC Sus (inbred).</title>
        <authorList>
            <person name="Mitreva M."/>
        </authorList>
    </citation>
    <scope>NUCLEOTIDE SEQUENCE [LARGE SCALE GENOMIC DNA]</scope>
    <source>
        <strain evidence="2 3">S</strain>
    </source>
</reference>
<evidence type="ECO:0000313" key="3">
    <source>
        <dbReference type="Proteomes" id="UP000230423"/>
    </source>
</evidence>
<evidence type="ECO:0000313" key="2">
    <source>
        <dbReference type="EMBL" id="PIO52771.1"/>
    </source>
</evidence>
<accession>A0A2G9T4A0</accession>
<dbReference type="Gene3D" id="3.30.450.40">
    <property type="match status" value="1"/>
</dbReference>
<dbReference type="InterPro" id="IPR003018">
    <property type="entry name" value="GAF"/>
</dbReference>
<protein>
    <recommendedName>
        <fullName evidence="1">GAF domain-containing protein</fullName>
    </recommendedName>
</protein>
<proteinExistence type="predicted"/>
<dbReference type="InterPro" id="IPR029016">
    <property type="entry name" value="GAF-like_dom_sf"/>
</dbReference>
<dbReference type="Pfam" id="PF01590">
    <property type="entry name" value="GAF"/>
    <property type="match status" value="1"/>
</dbReference>
<name>A0A2G9T4A0_TELCI</name>
<dbReference type="EMBL" id="KZ426376">
    <property type="protein sequence ID" value="PIO52771.1"/>
    <property type="molecule type" value="Genomic_DNA"/>
</dbReference>
<dbReference type="Proteomes" id="UP000230423">
    <property type="component" value="Unassembled WGS sequence"/>
</dbReference>
<dbReference type="SUPFAM" id="SSF55781">
    <property type="entry name" value="GAF domain-like"/>
    <property type="match status" value="1"/>
</dbReference>
<keyword evidence="3" id="KW-1185">Reference proteome</keyword>
<feature type="non-terminal residue" evidence="2">
    <location>
        <position position="1"/>
    </location>
</feature>